<dbReference type="PANTHER" id="PTHR34598:SF3">
    <property type="entry name" value="OXIDOREDUCTASE AN1597"/>
    <property type="match status" value="1"/>
</dbReference>
<accession>A0A6G1L2Z5</accession>
<comment type="similarity">
    <text evidence="2">Belongs to the asaB hydroxylase/desaturase family.</text>
</comment>
<dbReference type="OrthoDB" id="412788at2759"/>
<reference evidence="4" key="1">
    <citation type="journal article" date="2020" name="Stud. Mycol.">
        <title>101 Dothideomycetes genomes: a test case for predicting lifestyles and emergence of pathogens.</title>
        <authorList>
            <person name="Haridas S."/>
            <person name="Albert R."/>
            <person name="Binder M."/>
            <person name="Bloem J."/>
            <person name="Labutti K."/>
            <person name="Salamov A."/>
            <person name="Andreopoulos B."/>
            <person name="Baker S."/>
            <person name="Barry K."/>
            <person name="Bills G."/>
            <person name="Bluhm B."/>
            <person name="Cannon C."/>
            <person name="Castanera R."/>
            <person name="Culley D."/>
            <person name="Daum C."/>
            <person name="Ezra D."/>
            <person name="Gonzalez J."/>
            <person name="Henrissat B."/>
            <person name="Kuo A."/>
            <person name="Liang C."/>
            <person name="Lipzen A."/>
            <person name="Lutzoni F."/>
            <person name="Magnuson J."/>
            <person name="Mondo S."/>
            <person name="Nolan M."/>
            <person name="Ohm R."/>
            <person name="Pangilinan J."/>
            <person name="Park H.-J."/>
            <person name="Ramirez L."/>
            <person name="Alfaro M."/>
            <person name="Sun H."/>
            <person name="Tritt A."/>
            <person name="Yoshinaga Y."/>
            <person name="Zwiers L.-H."/>
            <person name="Turgeon B."/>
            <person name="Goodwin S."/>
            <person name="Spatafora J."/>
            <person name="Crous P."/>
            <person name="Grigoriev I."/>
        </authorList>
    </citation>
    <scope>NUCLEOTIDE SEQUENCE</scope>
    <source>
        <strain evidence="4">CBS 116005</strain>
    </source>
</reference>
<dbReference type="GO" id="GO:0016491">
    <property type="term" value="F:oxidoreductase activity"/>
    <property type="evidence" value="ECO:0007669"/>
    <property type="project" value="UniProtKB-KW"/>
</dbReference>
<dbReference type="InterPro" id="IPR044053">
    <property type="entry name" value="AsaB-like"/>
</dbReference>
<evidence type="ECO:0000256" key="3">
    <source>
        <dbReference type="SAM" id="MobiDB-lite"/>
    </source>
</evidence>
<name>A0A6G1L2Z5_9PEZI</name>
<feature type="region of interest" description="Disordered" evidence="3">
    <location>
        <begin position="18"/>
        <end position="37"/>
    </location>
</feature>
<keyword evidence="5" id="KW-1185">Reference proteome</keyword>
<keyword evidence="1" id="KW-0560">Oxidoreductase</keyword>
<dbReference type="AlphaFoldDB" id="A0A6G1L2Z5"/>
<proteinExistence type="inferred from homology"/>
<protein>
    <submittedName>
        <fullName evidence="4">Uncharacterized protein</fullName>
    </submittedName>
</protein>
<evidence type="ECO:0000256" key="2">
    <source>
        <dbReference type="ARBA" id="ARBA00023604"/>
    </source>
</evidence>
<dbReference type="PANTHER" id="PTHR34598">
    <property type="entry name" value="BLL6449 PROTEIN"/>
    <property type="match status" value="1"/>
</dbReference>
<sequence length="219" mass="25208">MEIQPSWQKTQGEVNKALLPGTSANTTLPSHSEHKSVRSKLNYTKALNNQLTELYFYEHDKGKYKTIHEPGDDEQEVDIYDGWAWKDTFDYNRHGRNFYPEVIQFLKGTRGAKRVLLFDHTSRTKANAAKKLTRENETSQRAPVRLVPCDYTAESGPTRVHQLLPTEAPTLLNHRTAFLNVWKPLSKVEELPLATLLQTLPALPRAHRRELRDEVLPKP</sequence>
<evidence type="ECO:0000313" key="4">
    <source>
        <dbReference type="EMBL" id="KAF2767237.1"/>
    </source>
</evidence>
<evidence type="ECO:0000313" key="5">
    <source>
        <dbReference type="Proteomes" id="UP000799436"/>
    </source>
</evidence>
<gene>
    <name evidence="4" type="ORF">EJ03DRAFT_353278</name>
</gene>
<evidence type="ECO:0000256" key="1">
    <source>
        <dbReference type="ARBA" id="ARBA00023002"/>
    </source>
</evidence>
<dbReference type="EMBL" id="ML995859">
    <property type="protein sequence ID" value="KAF2767237.1"/>
    <property type="molecule type" value="Genomic_DNA"/>
</dbReference>
<organism evidence="4 5">
    <name type="scientific">Teratosphaeria nubilosa</name>
    <dbReference type="NCBI Taxonomy" id="161662"/>
    <lineage>
        <taxon>Eukaryota</taxon>
        <taxon>Fungi</taxon>
        <taxon>Dikarya</taxon>
        <taxon>Ascomycota</taxon>
        <taxon>Pezizomycotina</taxon>
        <taxon>Dothideomycetes</taxon>
        <taxon>Dothideomycetidae</taxon>
        <taxon>Mycosphaerellales</taxon>
        <taxon>Teratosphaeriaceae</taxon>
        <taxon>Teratosphaeria</taxon>
    </lineage>
</organism>
<dbReference type="Proteomes" id="UP000799436">
    <property type="component" value="Unassembled WGS sequence"/>
</dbReference>